<reference evidence="2" key="1">
    <citation type="journal article" date="2019" name="Int. J. Syst. Evol. Microbiol.">
        <title>The Global Catalogue of Microorganisms (GCM) 10K type strain sequencing project: providing services to taxonomists for standard genome sequencing and annotation.</title>
        <authorList>
            <consortium name="The Broad Institute Genomics Platform"/>
            <consortium name="The Broad Institute Genome Sequencing Center for Infectious Disease"/>
            <person name="Wu L."/>
            <person name="Ma J."/>
        </authorList>
    </citation>
    <scope>NUCLEOTIDE SEQUENCE [LARGE SCALE GENOMIC DNA]</scope>
    <source>
        <strain evidence="2">JCM 31405</strain>
    </source>
</reference>
<dbReference type="SMART" id="SM00855">
    <property type="entry name" value="PGAM"/>
    <property type="match status" value="1"/>
</dbReference>
<gene>
    <name evidence="1" type="ORF">GCM10008960_41440</name>
</gene>
<dbReference type="InterPro" id="IPR050275">
    <property type="entry name" value="PGM_Phosphatase"/>
</dbReference>
<protein>
    <submittedName>
        <fullName evidence="1">Alpha-ribazole phosphatase</fullName>
    </submittedName>
</protein>
<evidence type="ECO:0000313" key="1">
    <source>
        <dbReference type="EMBL" id="GGS11147.1"/>
    </source>
</evidence>
<keyword evidence="2" id="KW-1185">Reference proteome</keyword>
<name>A0ABQ2S9Q5_9DEIO</name>
<dbReference type="EMBL" id="BMQN01000033">
    <property type="protein sequence ID" value="GGS11147.1"/>
    <property type="molecule type" value="Genomic_DNA"/>
</dbReference>
<dbReference type="InterPro" id="IPR029033">
    <property type="entry name" value="His_PPase_superfam"/>
</dbReference>
<dbReference type="Gene3D" id="3.40.50.1240">
    <property type="entry name" value="Phosphoglycerate mutase-like"/>
    <property type="match status" value="1"/>
</dbReference>
<evidence type="ECO:0000313" key="2">
    <source>
        <dbReference type="Proteomes" id="UP000644548"/>
    </source>
</evidence>
<accession>A0ABQ2S9Q5</accession>
<sequence>MTALVTLVRHGRTAHNAAGRFQGWADVPLDEHGRTQAQSVARRLASHATRPTQVLSSDLQRAAQTAHAIAAPLGLTPHPTPALREIHIGAWEGLTFAEIEARDPAGFQAWPVRGAPQGESLHEVGTRVRGVLDRLTLNSDGHVVIVTHGVAITALLCDVLGWDPQDTWRARRGLHDNTALTTLQRHGPGEWTCDVLACAEHLTLTLS</sequence>
<dbReference type="Proteomes" id="UP000644548">
    <property type="component" value="Unassembled WGS sequence"/>
</dbReference>
<proteinExistence type="predicted"/>
<organism evidence="1 2">
    <name type="scientific">Deinococcus sedimenti</name>
    <dbReference type="NCBI Taxonomy" id="1867090"/>
    <lineage>
        <taxon>Bacteria</taxon>
        <taxon>Thermotogati</taxon>
        <taxon>Deinococcota</taxon>
        <taxon>Deinococci</taxon>
        <taxon>Deinococcales</taxon>
        <taxon>Deinococcaceae</taxon>
        <taxon>Deinococcus</taxon>
    </lineage>
</organism>
<dbReference type="CDD" id="cd07067">
    <property type="entry name" value="HP_PGM_like"/>
    <property type="match status" value="1"/>
</dbReference>
<comment type="caution">
    <text evidence="1">The sequence shown here is derived from an EMBL/GenBank/DDBJ whole genome shotgun (WGS) entry which is preliminary data.</text>
</comment>
<dbReference type="PANTHER" id="PTHR48100">
    <property type="entry name" value="BROAD-SPECIFICITY PHOSPHATASE YOR283W-RELATED"/>
    <property type="match status" value="1"/>
</dbReference>
<dbReference type="SUPFAM" id="SSF53254">
    <property type="entry name" value="Phosphoglycerate mutase-like"/>
    <property type="match status" value="1"/>
</dbReference>
<dbReference type="Pfam" id="PF00300">
    <property type="entry name" value="His_Phos_1"/>
    <property type="match status" value="1"/>
</dbReference>
<dbReference type="PANTHER" id="PTHR48100:SF1">
    <property type="entry name" value="HISTIDINE PHOSPHATASE FAMILY PROTEIN-RELATED"/>
    <property type="match status" value="1"/>
</dbReference>
<dbReference type="RefSeq" id="WP_189075025.1">
    <property type="nucleotide sequence ID" value="NZ_BMQN01000033.1"/>
</dbReference>
<dbReference type="InterPro" id="IPR013078">
    <property type="entry name" value="His_Pase_superF_clade-1"/>
</dbReference>